<reference evidence="1" key="2">
    <citation type="journal article" date="2014" name="ISME J.">
        <title>Microbial stratification in low pH oxic and suboxic macroscopic growths along an acid mine drainage.</title>
        <authorList>
            <person name="Mendez-Garcia C."/>
            <person name="Mesa V."/>
            <person name="Sprenger R.R."/>
            <person name="Richter M."/>
            <person name="Diez M.S."/>
            <person name="Solano J."/>
            <person name="Bargiela R."/>
            <person name="Golyshina O.V."/>
            <person name="Manteca A."/>
            <person name="Ramos J.L."/>
            <person name="Gallego J.R."/>
            <person name="Llorente I."/>
            <person name="Martins Dos Santos V.A."/>
            <person name="Jensen O.N."/>
            <person name="Pelaez A.I."/>
            <person name="Sanchez J."/>
            <person name="Ferrer M."/>
        </authorList>
    </citation>
    <scope>NUCLEOTIDE SEQUENCE</scope>
</reference>
<dbReference type="EMBL" id="AUZY01001147">
    <property type="protein sequence ID" value="EQD76087.1"/>
    <property type="molecule type" value="Genomic_DNA"/>
</dbReference>
<name>T1C297_9ZZZZ</name>
<feature type="non-terminal residue" evidence="1">
    <location>
        <position position="106"/>
    </location>
</feature>
<evidence type="ECO:0000313" key="1">
    <source>
        <dbReference type="EMBL" id="EQD76087.1"/>
    </source>
</evidence>
<comment type="caution">
    <text evidence="1">The sequence shown here is derived from an EMBL/GenBank/DDBJ whole genome shotgun (WGS) entry which is preliminary data.</text>
</comment>
<protein>
    <submittedName>
        <fullName evidence="1">Uncharacterized protein</fullName>
    </submittedName>
</protein>
<proteinExistence type="predicted"/>
<accession>T1C297</accession>
<dbReference type="AlphaFoldDB" id="T1C297"/>
<gene>
    <name evidence="1" type="ORF">B1B_01923</name>
</gene>
<organism evidence="1">
    <name type="scientific">mine drainage metagenome</name>
    <dbReference type="NCBI Taxonomy" id="410659"/>
    <lineage>
        <taxon>unclassified sequences</taxon>
        <taxon>metagenomes</taxon>
        <taxon>ecological metagenomes</taxon>
    </lineage>
</organism>
<sequence>ISISTGKISSLSKEFLLRFYCIHRRHMKDLDLGEYILHLDGTGESGDEIVFMAKDGLTGITMDATIMPSESSEYITPFLKEINDVFGDSVSVMRDMGIAIKESVSA</sequence>
<reference evidence="1" key="1">
    <citation type="submission" date="2013-08" db="EMBL/GenBank/DDBJ databases">
        <authorList>
            <person name="Mendez C."/>
            <person name="Richter M."/>
            <person name="Ferrer M."/>
            <person name="Sanchez J."/>
        </authorList>
    </citation>
    <scope>NUCLEOTIDE SEQUENCE</scope>
</reference>
<feature type="non-terminal residue" evidence="1">
    <location>
        <position position="1"/>
    </location>
</feature>